<feature type="transmembrane region" description="Helical" evidence="1">
    <location>
        <begin position="31"/>
        <end position="53"/>
    </location>
</feature>
<keyword evidence="1" id="KW-1133">Transmembrane helix</keyword>
<dbReference type="InterPro" id="IPR021309">
    <property type="entry name" value="YgaP-like_TM"/>
</dbReference>
<evidence type="ECO:0000313" key="3">
    <source>
        <dbReference type="EMBL" id="MDG0818084.1"/>
    </source>
</evidence>
<dbReference type="EMBL" id="JANRMI010000006">
    <property type="protein sequence ID" value="MDG0818084.1"/>
    <property type="molecule type" value="Genomic_DNA"/>
</dbReference>
<name>A0ABT6DMI3_9BACT</name>
<comment type="caution">
    <text evidence="3">The sequence shown here is derived from an EMBL/GenBank/DDBJ whole genome shotgun (WGS) entry which is preliminary data.</text>
</comment>
<evidence type="ECO:0000313" key="4">
    <source>
        <dbReference type="Proteomes" id="UP001152321"/>
    </source>
</evidence>
<gene>
    <name evidence="3" type="ORF">NWE73_17005</name>
</gene>
<keyword evidence="1" id="KW-0472">Membrane</keyword>
<feature type="transmembrane region" description="Helical" evidence="1">
    <location>
        <begin position="7"/>
        <end position="25"/>
    </location>
</feature>
<feature type="domain" description="Inner membrane protein YgaP-like transmembrane" evidence="2">
    <location>
        <begin position="1"/>
        <end position="59"/>
    </location>
</feature>
<reference evidence="3" key="1">
    <citation type="submission" date="2022-08" db="EMBL/GenBank/DDBJ databases">
        <title>Novel Bdellovibrio Species Isolated from Svalbard: Designation Bdellovibrio svalbardensis.</title>
        <authorList>
            <person name="Mitchell R.J."/>
            <person name="Choi S.Y."/>
        </authorList>
    </citation>
    <scope>NUCLEOTIDE SEQUENCE</scope>
    <source>
        <strain evidence="3">PAP01</strain>
    </source>
</reference>
<proteinExistence type="predicted"/>
<organism evidence="3 4">
    <name type="scientific">Bdellovibrio svalbardensis</name>
    <dbReference type="NCBI Taxonomy" id="2972972"/>
    <lineage>
        <taxon>Bacteria</taxon>
        <taxon>Pseudomonadati</taxon>
        <taxon>Bdellovibrionota</taxon>
        <taxon>Bdellovibrionia</taxon>
        <taxon>Bdellovibrionales</taxon>
        <taxon>Pseudobdellovibrionaceae</taxon>
        <taxon>Bdellovibrio</taxon>
    </lineage>
</organism>
<accession>A0ABT6DMI3</accession>
<sequence length="70" mass="8136">MRCNVALWDRILRFIFGVGLTAYAVAGGPFWAYIGIYGIITAAWGLCPVYAFFRIRTLKDYYRPHRDEEL</sequence>
<evidence type="ECO:0000256" key="1">
    <source>
        <dbReference type="SAM" id="Phobius"/>
    </source>
</evidence>
<dbReference type="Proteomes" id="UP001152321">
    <property type="component" value="Unassembled WGS sequence"/>
</dbReference>
<protein>
    <submittedName>
        <fullName evidence="3">DUF2892 domain-containing protein</fullName>
    </submittedName>
</protein>
<dbReference type="RefSeq" id="WP_277579559.1">
    <property type="nucleotide sequence ID" value="NZ_JANRMI010000006.1"/>
</dbReference>
<keyword evidence="4" id="KW-1185">Reference proteome</keyword>
<dbReference type="Pfam" id="PF11127">
    <property type="entry name" value="YgaP-like_TM"/>
    <property type="match status" value="1"/>
</dbReference>
<evidence type="ECO:0000259" key="2">
    <source>
        <dbReference type="Pfam" id="PF11127"/>
    </source>
</evidence>
<keyword evidence="1" id="KW-0812">Transmembrane</keyword>